<feature type="compositionally biased region" description="Low complexity" evidence="1">
    <location>
        <begin position="344"/>
        <end position="353"/>
    </location>
</feature>
<feature type="region of interest" description="Disordered" evidence="1">
    <location>
        <begin position="214"/>
        <end position="646"/>
    </location>
</feature>
<dbReference type="Proteomes" id="UP000807342">
    <property type="component" value="Unassembled WGS sequence"/>
</dbReference>
<feature type="compositionally biased region" description="Low complexity" evidence="1">
    <location>
        <begin position="325"/>
        <end position="336"/>
    </location>
</feature>
<feature type="region of interest" description="Disordered" evidence="1">
    <location>
        <begin position="149"/>
        <end position="180"/>
    </location>
</feature>
<dbReference type="InterPro" id="IPR050704">
    <property type="entry name" value="Peptidase_C85-like"/>
</dbReference>
<dbReference type="GO" id="GO:0016579">
    <property type="term" value="P:protein deubiquitination"/>
    <property type="evidence" value="ECO:0007669"/>
    <property type="project" value="TreeGrafter"/>
</dbReference>
<evidence type="ECO:0000313" key="4">
    <source>
        <dbReference type="Proteomes" id="UP000807342"/>
    </source>
</evidence>
<dbReference type="GO" id="GO:0004843">
    <property type="term" value="F:cysteine-type deubiquitinase activity"/>
    <property type="evidence" value="ECO:0007669"/>
    <property type="project" value="TreeGrafter"/>
</dbReference>
<feature type="compositionally biased region" description="Low complexity" evidence="1">
    <location>
        <begin position="360"/>
        <end position="446"/>
    </location>
</feature>
<feature type="compositionally biased region" description="Basic and acidic residues" evidence="1">
    <location>
        <begin position="228"/>
        <end position="256"/>
    </location>
</feature>
<organism evidence="3 4">
    <name type="scientific">Macrolepiota fuliginosa MF-IS2</name>
    <dbReference type="NCBI Taxonomy" id="1400762"/>
    <lineage>
        <taxon>Eukaryota</taxon>
        <taxon>Fungi</taxon>
        <taxon>Dikarya</taxon>
        <taxon>Basidiomycota</taxon>
        <taxon>Agaricomycotina</taxon>
        <taxon>Agaricomycetes</taxon>
        <taxon>Agaricomycetidae</taxon>
        <taxon>Agaricales</taxon>
        <taxon>Agaricineae</taxon>
        <taxon>Agaricaceae</taxon>
        <taxon>Macrolepiota</taxon>
    </lineage>
</organism>
<feature type="compositionally biased region" description="Polar residues" evidence="1">
    <location>
        <begin position="611"/>
        <end position="632"/>
    </location>
</feature>
<protein>
    <recommendedName>
        <fullName evidence="2">OTU domain-containing protein</fullName>
    </recommendedName>
</protein>
<dbReference type="PANTHER" id="PTHR12419">
    <property type="entry name" value="OTU DOMAIN CONTAINING PROTEIN"/>
    <property type="match status" value="1"/>
</dbReference>
<feature type="compositionally biased region" description="Low complexity" evidence="1">
    <location>
        <begin position="573"/>
        <end position="586"/>
    </location>
</feature>
<feature type="compositionally biased region" description="Acidic residues" evidence="1">
    <location>
        <begin position="281"/>
        <end position="302"/>
    </location>
</feature>
<proteinExistence type="predicted"/>
<dbReference type="CDD" id="cd22756">
    <property type="entry name" value="OTU_OTUD3-like"/>
    <property type="match status" value="1"/>
</dbReference>
<evidence type="ECO:0000313" key="3">
    <source>
        <dbReference type="EMBL" id="KAF9450993.1"/>
    </source>
</evidence>
<dbReference type="PROSITE" id="PS50802">
    <property type="entry name" value="OTU"/>
    <property type="match status" value="1"/>
</dbReference>
<feature type="region of interest" description="Disordered" evidence="1">
    <location>
        <begin position="1"/>
        <end position="27"/>
    </location>
</feature>
<sequence length="732" mass="79418">MGHGKRKANPQLKARTTRSSRGRLLSLSDPAQTSQLLNDQLRHLGLYAANTIGDGNCLFRALSDQLHGTDSKHAQLRQHICDWIQKHKARYEPFVEDERGIDTHLRCMRENATYGGHMELSAFAHMARKNVKVVQPGLVYVIEWQAFASSPTSDTKPPPFPDKEEDDDQLYHQEDDTEDVDSSTIYVAYHDWEHFSSIRNLKGPHVGLPRVEERPAPAADAGPSPVAEDYKPAKERKKAEKERERERKERKRETARGKAKYNPPAKGKGKQKASPAAESTDSAEDEDEMEDVEEEDPDPEPVEPEKLKIKLKLTLNSNPSSANISESESTTRSNSTPQRTGLKLRLPPSRSLSVTPSNISTPPTSQASTTSSTSVSSTATLPNTSAPAPTLSHASSSTSSTTETAIFTQALPHAHPPTHTSAPHLTSDSHYTSDSTSGASLSGTTSNRTNRSPKRTFDESEIEDVNSGNGRVKARSRLSGPDRGGVETDASVVGGGEAVVDPERENLSEEQEVMQTLAVASTNRSPSPKHDDAVGEEDSQDKEREEGYESDSLSTSSSSLTKDEGVEPEESGTPTTSLSNSPASSSHQIPTSSGVDAHTIAPHEPSHQQHDSPTTPIAASTNRSKLPTKSQPPNLPGKAALARKQKREVALGTAAATAVGAGVGEDRRLTRRQRKTLGLPKVRKMAAPYDRRSANSGAKGGAGKEEREEEGGEWKRNGTGRVDVRGFRELRI</sequence>
<keyword evidence="4" id="KW-1185">Reference proteome</keyword>
<name>A0A9P5XGJ1_9AGAR</name>
<comment type="caution">
    <text evidence="3">The sequence shown here is derived from an EMBL/GenBank/DDBJ whole genome shotgun (WGS) entry which is preliminary data.</text>
</comment>
<feature type="compositionally biased region" description="Low complexity" evidence="1">
    <location>
        <begin position="550"/>
        <end position="560"/>
    </location>
</feature>
<dbReference type="OrthoDB" id="415023at2759"/>
<dbReference type="SUPFAM" id="SSF54001">
    <property type="entry name" value="Cysteine proteinases"/>
    <property type="match status" value="1"/>
</dbReference>
<feature type="domain" description="OTU" evidence="2">
    <location>
        <begin position="46"/>
        <end position="201"/>
    </location>
</feature>
<accession>A0A9P5XGJ1</accession>
<dbReference type="EMBL" id="MU151093">
    <property type="protein sequence ID" value="KAF9450993.1"/>
    <property type="molecule type" value="Genomic_DNA"/>
</dbReference>
<dbReference type="InterPro" id="IPR003323">
    <property type="entry name" value="OTU_dom"/>
</dbReference>
<dbReference type="AlphaFoldDB" id="A0A9P5XGJ1"/>
<evidence type="ECO:0000259" key="2">
    <source>
        <dbReference type="PROSITE" id="PS50802"/>
    </source>
</evidence>
<feature type="compositionally biased region" description="Polar residues" evidence="1">
    <location>
        <begin position="314"/>
        <end position="324"/>
    </location>
</feature>
<dbReference type="InterPro" id="IPR038765">
    <property type="entry name" value="Papain-like_cys_pep_sf"/>
</dbReference>
<dbReference type="Pfam" id="PF02338">
    <property type="entry name" value="OTU"/>
    <property type="match status" value="1"/>
</dbReference>
<feature type="compositionally biased region" description="Basic and acidic residues" evidence="1">
    <location>
        <begin position="702"/>
        <end position="732"/>
    </location>
</feature>
<reference evidence="3" key="1">
    <citation type="submission" date="2020-11" db="EMBL/GenBank/DDBJ databases">
        <authorList>
            <consortium name="DOE Joint Genome Institute"/>
            <person name="Ahrendt S."/>
            <person name="Riley R."/>
            <person name="Andreopoulos W."/>
            <person name="Labutti K."/>
            <person name="Pangilinan J."/>
            <person name="Ruiz-Duenas F.J."/>
            <person name="Barrasa J.M."/>
            <person name="Sanchez-Garcia M."/>
            <person name="Camarero S."/>
            <person name="Miyauchi S."/>
            <person name="Serrano A."/>
            <person name="Linde D."/>
            <person name="Babiker R."/>
            <person name="Drula E."/>
            <person name="Ayuso-Fernandez I."/>
            <person name="Pacheco R."/>
            <person name="Padilla G."/>
            <person name="Ferreira P."/>
            <person name="Barriuso J."/>
            <person name="Kellner H."/>
            <person name="Castanera R."/>
            <person name="Alfaro M."/>
            <person name="Ramirez L."/>
            <person name="Pisabarro A.G."/>
            <person name="Kuo A."/>
            <person name="Tritt A."/>
            <person name="Lipzen A."/>
            <person name="He G."/>
            <person name="Yan M."/>
            <person name="Ng V."/>
            <person name="Cullen D."/>
            <person name="Martin F."/>
            <person name="Rosso M.-N."/>
            <person name="Henrissat B."/>
            <person name="Hibbett D."/>
            <person name="Martinez A.T."/>
            <person name="Grigoriev I.V."/>
        </authorList>
    </citation>
    <scope>NUCLEOTIDE SEQUENCE</scope>
    <source>
        <strain evidence="3">MF-IS2</strain>
    </source>
</reference>
<feature type="region of interest" description="Disordered" evidence="1">
    <location>
        <begin position="660"/>
        <end position="732"/>
    </location>
</feature>
<dbReference type="Gene3D" id="3.90.70.80">
    <property type="match status" value="1"/>
</dbReference>
<evidence type="ECO:0000256" key="1">
    <source>
        <dbReference type="SAM" id="MobiDB-lite"/>
    </source>
</evidence>
<gene>
    <name evidence="3" type="ORF">P691DRAFT_809016</name>
</gene>
<dbReference type="PANTHER" id="PTHR12419:SF7">
    <property type="entry name" value="OTU DOMAIN-CONTAINING PROTEIN 3"/>
    <property type="match status" value="1"/>
</dbReference>